<organism evidence="2 3">
    <name type="scientific">Jejuia pallidilutea</name>
    <dbReference type="NCBI Taxonomy" id="504487"/>
    <lineage>
        <taxon>Bacteria</taxon>
        <taxon>Pseudomonadati</taxon>
        <taxon>Bacteroidota</taxon>
        <taxon>Flavobacteriia</taxon>
        <taxon>Flavobacteriales</taxon>
        <taxon>Flavobacteriaceae</taxon>
        <taxon>Jejuia</taxon>
    </lineage>
</organism>
<proteinExistence type="predicted"/>
<dbReference type="EMBL" id="PVEO01000003">
    <property type="protein sequence ID" value="PQV49679.1"/>
    <property type="molecule type" value="Genomic_DNA"/>
</dbReference>
<dbReference type="InterPro" id="IPR046166">
    <property type="entry name" value="DUF6168"/>
</dbReference>
<gene>
    <name evidence="2" type="ORF">CLV33_103317</name>
</gene>
<evidence type="ECO:0000256" key="1">
    <source>
        <dbReference type="SAM" id="Phobius"/>
    </source>
</evidence>
<keyword evidence="1" id="KW-0472">Membrane</keyword>
<sequence>MIKSFLVYLVAFALLFVVSFFVHTAILNGGDYELRFDILPLYWFFSIISLILCGLFKVFSNIKKTAEQLGFIYLFTLVVKIAFFVIFFNNSILKLPNLTKTESLNLLIPFFVFLILEIYFITRLLGERNTNSINKKK</sequence>
<evidence type="ECO:0000313" key="2">
    <source>
        <dbReference type="EMBL" id="PQV49679.1"/>
    </source>
</evidence>
<dbReference type="Proteomes" id="UP000251545">
    <property type="component" value="Unassembled WGS sequence"/>
</dbReference>
<name>A0A362X4Z1_9FLAO</name>
<dbReference type="RefSeq" id="WP_105473395.1">
    <property type="nucleotide sequence ID" value="NZ_PVEO01000003.1"/>
</dbReference>
<accession>A0A362X4Z1</accession>
<reference evidence="2 3" key="1">
    <citation type="submission" date="2018-02" db="EMBL/GenBank/DDBJ databases">
        <title>Genomic Encyclopedia of Archaeal and Bacterial Type Strains, Phase II (KMG-II): from individual species to whole genera.</title>
        <authorList>
            <person name="Goeker M."/>
        </authorList>
    </citation>
    <scope>NUCLEOTIDE SEQUENCE [LARGE SCALE GENOMIC DNA]</scope>
    <source>
        <strain evidence="2 3">DSM 21165</strain>
    </source>
</reference>
<dbReference type="AlphaFoldDB" id="A0A362X4Z1"/>
<feature type="transmembrane region" description="Helical" evidence="1">
    <location>
        <begin position="71"/>
        <end position="92"/>
    </location>
</feature>
<keyword evidence="1" id="KW-1133">Transmembrane helix</keyword>
<feature type="transmembrane region" description="Helical" evidence="1">
    <location>
        <begin position="40"/>
        <end position="59"/>
    </location>
</feature>
<feature type="transmembrane region" description="Helical" evidence="1">
    <location>
        <begin position="104"/>
        <end position="126"/>
    </location>
</feature>
<evidence type="ECO:0008006" key="4">
    <source>
        <dbReference type="Google" id="ProtNLM"/>
    </source>
</evidence>
<comment type="caution">
    <text evidence="2">The sequence shown here is derived from an EMBL/GenBank/DDBJ whole genome shotgun (WGS) entry which is preliminary data.</text>
</comment>
<protein>
    <recommendedName>
        <fullName evidence="4">ATP synthase protein I2</fullName>
    </recommendedName>
</protein>
<evidence type="ECO:0000313" key="3">
    <source>
        <dbReference type="Proteomes" id="UP000251545"/>
    </source>
</evidence>
<keyword evidence="1" id="KW-0812">Transmembrane</keyword>
<dbReference type="Pfam" id="PF19665">
    <property type="entry name" value="DUF6168"/>
    <property type="match status" value="1"/>
</dbReference>